<dbReference type="InterPro" id="IPR012312">
    <property type="entry name" value="Hemerythrin-like"/>
</dbReference>
<dbReference type="PANTHER" id="PTHR35585:SF1">
    <property type="entry name" value="HHE DOMAIN PROTEIN (AFU_ORTHOLOGUE AFUA_4G00730)"/>
    <property type="match status" value="1"/>
</dbReference>
<accession>A0ABU9BHN5</accession>
<sequence>MPATKKATSSSTESRSSSKTSGSSSSKLDAIKLLTQDHKEVKKLFDDYDKLVKGDADADEREALAQEICEMLTLHATIEEELFYPQAREALGDNEDLIDEATVEHASAKELIAQIEESSPDEELYDAKVKVLSEYIQHHVKEEEGEIFPKIKKAELDLLALGEEMAQRKEVLQSSFAR</sequence>
<feature type="region of interest" description="Disordered" evidence="1">
    <location>
        <begin position="1"/>
        <end position="29"/>
    </location>
</feature>
<dbReference type="PANTHER" id="PTHR35585">
    <property type="entry name" value="HHE DOMAIN PROTEIN (AFU_ORTHOLOGUE AFUA_4G00730)"/>
    <property type="match status" value="1"/>
</dbReference>
<name>A0ABU9BHN5_9BURK</name>
<protein>
    <submittedName>
        <fullName evidence="3">Hemerythrin domain-containing protein</fullName>
    </submittedName>
</protein>
<gene>
    <name evidence="3" type="ORF">AACH06_01375</name>
</gene>
<dbReference type="Pfam" id="PF01814">
    <property type="entry name" value="Hemerythrin"/>
    <property type="match status" value="1"/>
</dbReference>
<evidence type="ECO:0000259" key="2">
    <source>
        <dbReference type="Pfam" id="PF01814"/>
    </source>
</evidence>
<dbReference type="CDD" id="cd12108">
    <property type="entry name" value="Hr-like"/>
    <property type="match status" value="1"/>
</dbReference>
<proteinExistence type="predicted"/>
<dbReference type="Proteomes" id="UP001371218">
    <property type="component" value="Unassembled WGS sequence"/>
</dbReference>
<organism evidence="3 4">
    <name type="scientific">Ideonella lacteola</name>
    <dbReference type="NCBI Taxonomy" id="2984193"/>
    <lineage>
        <taxon>Bacteria</taxon>
        <taxon>Pseudomonadati</taxon>
        <taxon>Pseudomonadota</taxon>
        <taxon>Betaproteobacteria</taxon>
        <taxon>Burkholderiales</taxon>
        <taxon>Sphaerotilaceae</taxon>
        <taxon>Ideonella</taxon>
    </lineage>
</organism>
<evidence type="ECO:0000256" key="1">
    <source>
        <dbReference type="SAM" id="MobiDB-lite"/>
    </source>
</evidence>
<feature type="compositionally biased region" description="Low complexity" evidence="1">
    <location>
        <begin position="1"/>
        <end position="27"/>
    </location>
</feature>
<dbReference type="Gene3D" id="1.20.120.520">
    <property type="entry name" value="nmb1532 protein domain like"/>
    <property type="match status" value="1"/>
</dbReference>
<evidence type="ECO:0000313" key="3">
    <source>
        <dbReference type="EMBL" id="MEK8029457.1"/>
    </source>
</evidence>
<dbReference type="RefSeq" id="WP_341423794.1">
    <property type="nucleotide sequence ID" value="NZ_JBBUTG010000001.1"/>
</dbReference>
<feature type="domain" description="Hemerythrin-like" evidence="2">
    <location>
        <begin position="30"/>
        <end position="151"/>
    </location>
</feature>
<reference evidence="3 4" key="1">
    <citation type="submission" date="2024-04" db="EMBL/GenBank/DDBJ databases">
        <title>Novel species of the genus Ideonella isolated from streams.</title>
        <authorList>
            <person name="Lu H."/>
        </authorList>
    </citation>
    <scope>NUCLEOTIDE SEQUENCE [LARGE SCALE GENOMIC DNA]</scope>
    <source>
        <strain evidence="3 4">DXS29W</strain>
    </source>
</reference>
<comment type="caution">
    <text evidence="3">The sequence shown here is derived from an EMBL/GenBank/DDBJ whole genome shotgun (WGS) entry which is preliminary data.</text>
</comment>
<keyword evidence="4" id="KW-1185">Reference proteome</keyword>
<evidence type="ECO:0000313" key="4">
    <source>
        <dbReference type="Proteomes" id="UP001371218"/>
    </source>
</evidence>
<dbReference type="EMBL" id="JBBUTG010000001">
    <property type="protein sequence ID" value="MEK8029457.1"/>
    <property type="molecule type" value="Genomic_DNA"/>
</dbReference>